<dbReference type="InterPro" id="IPR036452">
    <property type="entry name" value="Ribo_hydro-like"/>
</dbReference>
<protein>
    <recommendedName>
        <fullName evidence="3">Inosine/uridine-preferring nucleoside hydrolase domain-containing protein</fullName>
    </recommendedName>
</protein>
<dbReference type="RefSeq" id="WP_068279185.1">
    <property type="nucleotide sequence ID" value="NZ_CP014873.1"/>
</dbReference>
<dbReference type="PANTHER" id="PTHR12304">
    <property type="entry name" value="INOSINE-URIDINE PREFERRING NUCLEOSIDE HYDROLASE"/>
    <property type="match status" value="1"/>
</dbReference>
<dbReference type="AlphaFoldDB" id="A0A192H0V8"/>
<evidence type="ECO:0000259" key="3">
    <source>
        <dbReference type="Pfam" id="PF01156"/>
    </source>
</evidence>
<organism evidence="4 5">
    <name type="scientific">Loigolactobacillus backii</name>
    <dbReference type="NCBI Taxonomy" id="375175"/>
    <lineage>
        <taxon>Bacteria</taxon>
        <taxon>Bacillati</taxon>
        <taxon>Bacillota</taxon>
        <taxon>Bacilli</taxon>
        <taxon>Lactobacillales</taxon>
        <taxon>Lactobacillaceae</taxon>
        <taxon>Loigolactobacillus</taxon>
    </lineage>
</organism>
<dbReference type="Proteomes" id="UP000078582">
    <property type="component" value="Chromosome"/>
</dbReference>
<sequence length="288" mass="31664">MKLIYDCDNTIGLAGKDIDDGLTLLYLGQQTNVDLLGVTLTFGNGTVKQAVEQTNELGPLFGLKLNTYAGKEMNSSSAPISAAGKFLVDSVRKYPHQITILATGSLANLAEAAQYEADFFKLVARIVVMGGRFKQLTVKNTLVNELNFSIAPEAAHCVLTGGAPLLIASGQYLSKTLFKRAELNLRQSNKERYLWLKKAILDWMKVNTAMWQIDGFINWDGMTALALIHPEYFSFKTVTLTISAQELKSGLIKQTDISSDNSVQILTAINDLSTLNQQFLATLNKYLV</sequence>
<dbReference type="Pfam" id="PF01156">
    <property type="entry name" value="IU_nuc_hydro"/>
    <property type="match status" value="1"/>
</dbReference>
<dbReference type="GO" id="GO:0006152">
    <property type="term" value="P:purine nucleoside catabolic process"/>
    <property type="evidence" value="ECO:0007669"/>
    <property type="project" value="TreeGrafter"/>
</dbReference>
<name>A0A192H0V8_9LACO</name>
<dbReference type="STRING" id="375175.AYR53_03925"/>
<evidence type="ECO:0000313" key="4">
    <source>
        <dbReference type="EMBL" id="ANK61990.1"/>
    </source>
</evidence>
<dbReference type="InterPro" id="IPR001910">
    <property type="entry name" value="Inosine/uridine_hydrolase_dom"/>
</dbReference>
<dbReference type="GO" id="GO:0008477">
    <property type="term" value="F:purine nucleosidase activity"/>
    <property type="evidence" value="ECO:0007669"/>
    <property type="project" value="TreeGrafter"/>
</dbReference>
<keyword evidence="5" id="KW-1185">Reference proteome</keyword>
<accession>A0A192H0V8</accession>
<dbReference type="InterPro" id="IPR023186">
    <property type="entry name" value="IUNH"/>
</dbReference>
<dbReference type="Gene3D" id="3.90.245.10">
    <property type="entry name" value="Ribonucleoside hydrolase-like"/>
    <property type="match status" value="1"/>
</dbReference>
<dbReference type="OrthoDB" id="9797882at2"/>
<proteinExistence type="predicted"/>
<evidence type="ECO:0000256" key="1">
    <source>
        <dbReference type="ARBA" id="ARBA00022801"/>
    </source>
</evidence>
<dbReference type="GeneID" id="42981387"/>
<feature type="domain" description="Inosine/uridine-preferring nucleoside hydrolase" evidence="3">
    <location>
        <begin position="3"/>
        <end position="270"/>
    </location>
</feature>
<evidence type="ECO:0000313" key="5">
    <source>
        <dbReference type="Proteomes" id="UP000078582"/>
    </source>
</evidence>
<dbReference type="EMBL" id="CP014873">
    <property type="protein sequence ID" value="ANK61990.1"/>
    <property type="molecule type" value="Genomic_DNA"/>
</dbReference>
<keyword evidence="2" id="KW-0326">Glycosidase</keyword>
<keyword evidence="1" id="KW-0378">Hydrolase</keyword>
<reference evidence="4 5" key="1">
    <citation type="submission" date="2016-03" db="EMBL/GenBank/DDBJ databases">
        <title>Pediococcus and Lactobacillus from brewery environment - whole genome sequencing and assembly.</title>
        <authorList>
            <person name="Behr J."/>
            <person name="Geissler A.J."/>
            <person name="Vogel R.F."/>
        </authorList>
    </citation>
    <scope>NUCLEOTIDE SEQUENCE [LARGE SCALE GENOMIC DNA]</scope>
    <source>
        <strain evidence="4 5">TMW 1.1989</strain>
    </source>
</reference>
<evidence type="ECO:0000256" key="2">
    <source>
        <dbReference type="ARBA" id="ARBA00023295"/>
    </source>
</evidence>
<dbReference type="GO" id="GO:0005829">
    <property type="term" value="C:cytosol"/>
    <property type="evidence" value="ECO:0007669"/>
    <property type="project" value="TreeGrafter"/>
</dbReference>
<dbReference type="SUPFAM" id="SSF53590">
    <property type="entry name" value="Nucleoside hydrolase"/>
    <property type="match status" value="1"/>
</dbReference>
<gene>
    <name evidence="4" type="ORF">AYR53_03925</name>
</gene>
<dbReference type="PANTHER" id="PTHR12304:SF4">
    <property type="entry name" value="URIDINE NUCLEOSIDASE"/>
    <property type="match status" value="1"/>
</dbReference>